<sequence>MSVVEVIYLVAALLWIVVVVAAACIGGHYLVKLRARRRRVTGLIDTVRLSIERVTVPYRAVAAGGAVVLQRMVAGSNVFGSVAQLMISSSPSARNAASRSRHS</sequence>
<organism evidence="2 3">
    <name type="scientific">Mycolicibacter heraklionensis</name>
    <dbReference type="NCBI Taxonomy" id="512402"/>
    <lineage>
        <taxon>Bacteria</taxon>
        <taxon>Bacillati</taxon>
        <taxon>Actinomycetota</taxon>
        <taxon>Actinomycetes</taxon>
        <taxon>Mycobacteriales</taxon>
        <taxon>Mycobacteriaceae</taxon>
        <taxon>Mycolicibacter</taxon>
    </lineage>
</organism>
<dbReference type="EMBL" id="CP080997">
    <property type="protein sequence ID" value="QZA08833.1"/>
    <property type="molecule type" value="Genomic_DNA"/>
</dbReference>
<evidence type="ECO:0000256" key="1">
    <source>
        <dbReference type="SAM" id="Phobius"/>
    </source>
</evidence>
<keyword evidence="1" id="KW-1133">Transmembrane helix</keyword>
<gene>
    <name evidence="2" type="ORF">K3U94_06050</name>
</gene>
<reference evidence="2" key="1">
    <citation type="submission" date="2021-08" db="EMBL/GenBank/DDBJ databases">
        <title>Whole genome sequencing of non-tuberculosis mycobacteria type-strains.</title>
        <authorList>
            <person name="Igarashi Y."/>
            <person name="Osugi A."/>
            <person name="Mitarai S."/>
        </authorList>
    </citation>
    <scope>NUCLEOTIDE SEQUENCE</scope>
    <source>
        <strain evidence="2">JCM 30995</strain>
    </source>
</reference>
<dbReference type="KEGG" id="mher:K3U94_06050"/>
<keyword evidence="1" id="KW-0812">Transmembrane</keyword>
<evidence type="ECO:0000313" key="3">
    <source>
        <dbReference type="Proteomes" id="UP000825008"/>
    </source>
</evidence>
<dbReference type="Proteomes" id="UP000825008">
    <property type="component" value="Chromosome"/>
</dbReference>
<proteinExistence type="predicted"/>
<evidence type="ECO:0000313" key="2">
    <source>
        <dbReference type="EMBL" id="QZA08833.1"/>
    </source>
</evidence>
<protein>
    <submittedName>
        <fullName evidence="2">Uncharacterized protein</fullName>
    </submittedName>
</protein>
<feature type="transmembrane region" description="Helical" evidence="1">
    <location>
        <begin position="6"/>
        <end position="31"/>
    </location>
</feature>
<name>A0A9X7WIC3_9MYCO</name>
<accession>A0A9X7WIC3</accession>
<dbReference type="RefSeq" id="WP_220695905.1">
    <property type="nucleotide sequence ID" value="NZ_CP080997.1"/>
</dbReference>
<keyword evidence="1" id="KW-0472">Membrane</keyword>
<dbReference type="AlphaFoldDB" id="A0A9X7WIC3"/>